<dbReference type="OrthoDB" id="269565at2"/>
<feature type="transmembrane region" description="Helical" evidence="1">
    <location>
        <begin position="7"/>
        <end position="24"/>
    </location>
</feature>
<keyword evidence="1" id="KW-0812">Transmembrane</keyword>
<dbReference type="AlphaFoldDB" id="A0A5B1CEQ7"/>
<feature type="transmembrane region" description="Helical" evidence="1">
    <location>
        <begin position="359"/>
        <end position="386"/>
    </location>
</feature>
<comment type="caution">
    <text evidence="2">The sequence shown here is derived from an EMBL/GenBank/DDBJ whole genome shotgun (WGS) entry which is preliminary data.</text>
</comment>
<keyword evidence="1" id="KW-0472">Membrane</keyword>
<dbReference type="PANTHER" id="PTHR30012">
    <property type="entry name" value="GENERAL SECRETION PATHWAY PROTEIN"/>
    <property type="match status" value="1"/>
</dbReference>
<evidence type="ECO:0000313" key="2">
    <source>
        <dbReference type="EMBL" id="KAA1258711.1"/>
    </source>
</evidence>
<gene>
    <name evidence="2" type="ORF">LF1_12340</name>
</gene>
<feature type="transmembrane region" description="Helical" evidence="1">
    <location>
        <begin position="30"/>
        <end position="46"/>
    </location>
</feature>
<dbReference type="PANTHER" id="PTHR30012:SF0">
    <property type="entry name" value="TYPE II SECRETION SYSTEM PROTEIN F-RELATED"/>
    <property type="match status" value="1"/>
</dbReference>
<dbReference type="RefSeq" id="WP_068265493.1">
    <property type="nucleotide sequence ID" value="NZ_LWSK01000089.1"/>
</dbReference>
<feature type="transmembrane region" description="Helical" evidence="1">
    <location>
        <begin position="175"/>
        <end position="196"/>
    </location>
</feature>
<keyword evidence="3" id="KW-1185">Reference proteome</keyword>
<dbReference type="InterPro" id="IPR003004">
    <property type="entry name" value="GspF/PilC"/>
</dbReference>
<evidence type="ECO:0000256" key="1">
    <source>
        <dbReference type="SAM" id="Phobius"/>
    </source>
</evidence>
<evidence type="ECO:0000313" key="3">
    <source>
        <dbReference type="Proteomes" id="UP000322699"/>
    </source>
</evidence>
<dbReference type="Proteomes" id="UP000322699">
    <property type="component" value="Unassembled WGS sequence"/>
</dbReference>
<evidence type="ECO:0008006" key="4">
    <source>
        <dbReference type="Google" id="ProtNLM"/>
    </source>
</evidence>
<dbReference type="EMBL" id="VRLW01000001">
    <property type="protein sequence ID" value="KAA1258711.1"/>
    <property type="molecule type" value="Genomic_DNA"/>
</dbReference>
<accession>A0A5B1CEQ7</accession>
<name>A0A5B1CEQ7_9BACT</name>
<organism evidence="2 3">
    <name type="scientific">Rubripirellula obstinata</name>
    <dbReference type="NCBI Taxonomy" id="406547"/>
    <lineage>
        <taxon>Bacteria</taxon>
        <taxon>Pseudomonadati</taxon>
        <taxon>Planctomycetota</taxon>
        <taxon>Planctomycetia</taxon>
        <taxon>Pirellulales</taxon>
        <taxon>Pirellulaceae</taxon>
        <taxon>Rubripirellula</taxon>
    </lineage>
</organism>
<keyword evidence="1" id="KW-1133">Transmembrane helix</keyword>
<protein>
    <recommendedName>
        <fullName evidence="4">Bacterial type II secretion system protein F domain protein</fullName>
    </recommendedName>
</protein>
<proteinExistence type="predicted"/>
<feature type="transmembrane region" description="Helical" evidence="1">
    <location>
        <begin position="216"/>
        <end position="240"/>
    </location>
</feature>
<reference evidence="2 3" key="1">
    <citation type="submission" date="2019-08" db="EMBL/GenBank/DDBJ databases">
        <title>Deep-cultivation of Planctomycetes and their phenomic and genomic characterization uncovers novel biology.</title>
        <authorList>
            <person name="Wiegand S."/>
            <person name="Jogler M."/>
            <person name="Boedeker C."/>
            <person name="Pinto D."/>
            <person name="Vollmers J."/>
            <person name="Rivas-Marin E."/>
            <person name="Kohn T."/>
            <person name="Peeters S.H."/>
            <person name="Heuer A."/>
            <person name="Rast P."/>
            <person name="Oberbeckmann S."/>
            <person name="Bunk B."/>
            <person name="Jeske O."/>
            <person name="Meyerdierks A."/>
            <person name="Storesund J.E."/>
            <person name="Kallscheuer N."/>
            <person name="Luecker S."/>
            <person name="Lage O.M."/>
            <person name="Pohl T."/>
            <person name="Merkel B.J."/>
            <person name="Hornburger P."/>
            <person name="Mueller R.-W."/>
            <person name="Bruemmer F."/>
            <person name="Labrenz M."/>
            <person name="Spormann A.M."/>
            <person name="Op Den Camp H."/>
            <person name="Overmann J."/>
            <person name="Amann R."/>
            <person name="Jetten M.S.M."/>
            <person name="Mascher T."/>
            <person name="Medema M.H."/>
            <person name="Devos D.P."/>
            <person name="Kaster A.-K."/>
            <person name="Ovreas L."/>
            <person name="Rohde M."/>
            <person name="Galperin M.Y."/>
            <person name="Jogler C."/>
        </authorList>
    </citation>
    <scope>NUCLEOTIDE SEQUENCE [LARGE SCALE GENOMIC DNA]</scope>
    <source>
        <strain evidence="2 3">LF1</strain>
    </source>
</reference>
<sequence length="397" mass="43604">MSRTIRVLLWIILIALIGLTFIVLLPSILGIVLTMLLIFGVSDFIVRRRHSTVDSFNSVLKTVVDHGGDLTSVAVAYSRSGPISAQAYEFARRLMMGQEPLEAAARSRIPLQLSTAVAMQTKADGAGTNAGNHSASNSENPNSVKQFVAKRLDNPMDLRSIRFAGTNAATIHGRLMYLFITASITLAVLSFMTVFIKPPMKKMFKEFGLGTDNFWWQLSLAPAVMVYLLIIGLIFCFILLSRSSFLGVGLPSWLPTMPRLAMRKSELLHGLADAVDVGWPIGRALSVAHTISIDSVQRQRLQQAMEWIEQGRSPAEAIRWAGWIDSKDVGWIEDAPSGRLGTLLRAAGDRRVRDSVFNLGWIINLVFPVLILILAGVVTVFCHGFLSSLMQLITGLA</sequence>